<dbReference type="AlphaFoldDB" id="A0A0G4F1B5"/>
<dbReference type="GO" id="GO:0005634">
    <property type="term" value="C:nucleus"/>
    <property type="evidence" value="ECO:0007669"/>
    <property type="project" value="TreeGrafter"/>
</dbReference>
<dbReference type="GO" id="GO:0006913">
    <property type="term" value="P:nucleocytoplasmic transport"/>
    <property type="evidence" value="ECO:0007669"/>
    <property type="project" value="TreeGrafter"/>
</dbReference>
<dbReference type="GO" id="GO:0048471">
    <property type="term" value="C:perinuclear region of cytoplasm"/>
    <property type="evidence" value="ECO:0007669"/>
    <property type="project" value="TreeGrafter"/>
</dbReference>
<reference evidence="5 6" key="1">
    <citation type="submission" date="2014-11" db="EMBL/GenBank/DDBJ databases">
        <authorList>
            <person name="Zhu J."/>
            <person name="Qi W."/>
            <person name="Song R."/>
        </authorList>
    </citation>
    <scope>NUCLEOTIDE SEQUENCE [LARGE SCALE GENOMIC DNA]</scope>
</reference>
<dbReference type="Proteomes" id="UP000041254">
    <property type="component" value="Unassembled WGS sequence"/>
</dbReference>
<protein>
    <submittedName>
        <fullName evidence="5">Uncharacterized protein</fullName>
    </submittedName>
</protein>
<organism evidence="5 6">
    <name type="scientific">Vitrella brassicaformis (strain CCMP3155)</name>
    <dbReference type="NCBI Taxonomy" id="1169540"/>
    <lineage>
        <taxon>Eukaryota</taxon>
        <taxon>Sar</taxon>
        <taxon>Alveolata</taxon>
        <taxon>Colpodellida</taxon>
        <taxon>Vitrellaceae</taxon>
        <taxon>Vitrella</taxon>
    </lineage>
</organism>
<dbReference type="PhylomeDB" id="A0A0G4F1B5"/>
<keyword evidence="2" id="KW-0433">Leucine-rich repeat</keyword>
<gene>
    <name evidence="5" type="ORF">Vbra_14141</name>
</gene>
<evidence type="ECO:0000256" key="1">
    <source>
        <dbReference type="ARBA" id="ARBA00022468"/>
    </source>
</evidence>
<dbReference type="InParanoid" id="A0A0G4F1B5"/>
<proteinExistence type="predicted"/>
<dbReference type="InterPro" id="IPR032675">
    <property type="entry name" value="LRR_dom_sf"/>
</dbReference>
<dbReference type="InterPro" id="IPR027038">
    <property type="entry name" value="RanGap"/>
</dbReference>
<dbReference type="InterPro" id="IPR006553">
    <property type="entry name" value="Leu-rich_rpt_Cys-con_subtyp"/>
</dbReference>
<sequence length="395" mass="42181">MLREILFRLCPCLHWLFRTTNYAELDTSVGDIVSPRVFGARQFNKGGFDLNDVPDTVASTEYDMGGRGLKIVELPPQLQPRADAYAHGGAGNGQVDLEAPEGQGSHPGDSEHRGEVVRRMADALKGDEEALASLDRGKVTPTQVKLIFDRFANDDLRAICQGIKQCRTMKSVEFGCNSFGDQGVSIICECLRHADQLRSIAIWGNSVGDEGAHSLMDLLSSCPGLVNVVLSNNEITDSGLTSLSLALPSCTALRSLDLSVNAALSDAGVQSLVRALKDEASCSLENLNLNNDSVGNDGAKALATWLAKRPREGASTVTDSGCPLITLDLSYNMVEDTGARALAEGLEKNGKLIELNLSGNLLSDSGAHRLLKTLGKGTDVPGRSILIEEMTTVRA</sequence>
<dbReference type="InterPro" id="IPR001611">
    <property type="entry name" value="Leu-rich_rpt"/>
</dbReference>
<evidence type="ECO:0000313" key="5">
    <source>
        <dbReference type="EMBL" id="CEM05169.1"/>
    </source>
</evidence>
<evidence type="ECO:0000313" key="6">
    <source>
        <dbReference type="Proteomes" id="UP000041254"/>
    </source>
</evidence>
<dbReference type="Gene3D" id="3.80.10.10">
    <property type="entry name" value="Ribonuclease Inhibitor"/>
    <property type="match status" value="3"/>
</dbReference>
<dbReference type="STRING" id="1169540.A0A0G4F1B5"/>
<evidence type="ECO:0000256" key="3">
    <source>
        <dbReference type="ARBA" id="ARBA00022737"/>
    </source>
</evidence>
<dbReference type="PANTHER" id="PTHR24113:SF12">
    <property type="entry name" value="RAN GTPASE-ACTIVATING PROTEIN 1"/>
    <property type="match status" value="1"/>
</dbReference>
<dbReference type="GO" id="GO:0005096">
    <property type="term" value="F:GTPase activator activity"/>
    <property type="evidence" value="ECO:0007669"/>
    <property type="project" value="UniProtKB-KW"/>
</dbReference>
<evidence type="ECO:0000256" key="4">
    <source>
        <dbReference type="SAM" id="MobiDB-lite"/>
    </source>
</evidence>
<dbReference type="SMART" id="SM00367">
    <property type="entry name" value="LRR_CC"/>
    <property type="match status" value="2"/>
</dbReference>
<feature type="region of interest" description="Disordered" evidence="4">
    <location>
        <begin position="82"/>
        <end position="114"/>
    </location>
</feature>
<evidence type="ECO:0000256" key="2">
    <source>
        <dbReference type="ARBA" id="ARBA00022614"/>
    </source>
</evidence>
<dbReference type="OMA" id="TLISICH"/>
<dbReference type="GO" id="GO:0031267">
    <property type="term" value="F:small GTPase binding"/>
    <property type="evidence" value="ECO:0007669"/>
    <property type="project" value="TreeGrafter"/>
</dbReference>
<dbReference type="OrthoDB" id="418974at2759"/>
<dbReference type="EMBL" id="CDMY01000356">
    <property type="protein sequence ID" value="CEM05169.1"/>
    <property type="molecule type" value="Genomic_DNA"/>
</dbReference>
<dbReference type="Pfam" id="PF13516">
    <property type="entry name" value="LRR_6"/>
    <property type="match status" value="4"/>
</dbReference>
<dbReference type="GO" id="GO:0005829">
    <property type="term" value="C:cytosol"/>
    <property type="evidence" value="ECO:0007669"/>
    <property type="project" value="TreeGrafter"/>
</dbReference>
<dbReference type="SMART" id="SM00368">
    <property type="entry name" value="LRR_RI"/>
    <property type="match status" value="7"/>
</dbReference>
<name>A0A0G4F1B5_VITBC</name>
<dbReference type="VEuPathDB" id="CryptoDB:Vbra_14141"/>
<keyword evidence="3" id="KW-0677">Repeat</keyword>
<dbReference type="SUPFAM" id="SSF52047">
    <property type="entry name" value="RNI-like"/>
    <property type="match status" value="1"/>
</dbReference>
<accession>A0A0G4F1B5</accession>
<dbReference type="PANTHER" id="PTHR24113">
    <property type="entry name" value="RAN GTPASE-ACTIVATING PROTEIN 1"/>
    <property type="match status" value="1"/>
</dbReference>
<keyword evidence="6" id="KW-1185">Reference proteome</keyword>
<keyword evidence="1" id="KW-0343">GTPase activation</keyword>